<keyword evidence="2" id="KW-1185">Reference proteome</keyword>
<reference evidence="1 2" key="1">
    <citation type="submission" date="2016-09" db="EMBL/GenBank/DDBJ databases">
        <title>Extensive genetic diversity and differential bi-allelic expression allows diatom success in the polar Southern Ocean.</title>
        <authorList>
            <consortium name="DOE Joint Genome Institute"/>
            <person name="Mock T."/>
            <person name="Otillar R.P."/>
            <person name="Strauss J."/>
            <person name="Dupont C."/>
            <person name="Frickenhaus S."/>
            <person name="Maumus F."/>
            <person name="Mcmullan M."/>
            <person name="Sanges R."/>
            <person name="Schmutz J."/>
            <person name="Toseland A."/>
            <person name="Valas R."/>
            <person name="Veluchamy A."/>
            <person name="Ward B.J."/>
            <person name="Allen A."/>
            <person name="Barry K."/>
            <person name="Falciatore A."/>
            <person name="Ferrante M."/>
            <person name="Fortunato A.E."/>
            <person name="Gloeckner G."/>
            <person name="Gruber A."/>
            <person name="Hipkin R."/>
            <person name="Janech M."/>
            <person name="Kroth P."/>
            <person name="Leese F."/>
            <person name="Lindquist E."/>
            <person name="Lyon B.R."/>
            <person name="Martin J."/>
            <person name="Mayer C."/>
            <person name="Parker M."/>
            <person name="Quesneville H."/>
            <person name="Raymond J."/>
            <person name="Uhlig C."/>
            <person name="Valentin K.U."/>
            <person name="Worden A.Z."/>
            <person name="Armbrust E.V."/>
            <person name="Bowler C."/>
            <person name="Green B."/>
            <person name="Moulton V."/>
            <person name="Van Oosterhout C."/>
            <person name="Grigoriev I."/>
        </authorList>
    </citation>
    <scope>NUCLEOTIDE SEQUENCE [LARGE SCALE GENOMIC DNA]</scope>
    <source>
        <strain evidence="1 2">CCMP1102</strain>
    </source>
</reference>
<gene>
    <name evidence="1" type="ORF">FRACYDRAFT_151991</name>
</gene>
<dbReference type="Proteomes" id="UP000095751">
    <property type="component" value="Unassembled WGS sequence"/>
</dbReference>
<evidence type="ECO:0000313" key="1">
    <source>
        <dbReference type="EMBL" id="OEU10241.1"/>
    </source>
</evidence>
<accession>A0A1E7EWA2</accession>
<evidence type="ECO:0008006" key="3">
    <source>
        <dbReference type="Google" id="ProtNLM"/>
    </source>
</evidence>
<sequence length="244" mass="27150">NLVMVAGHSVTVSGHLQDAGSDESDWFLLGYQKGQGLPQAIHAHITAGIEEARKDPKSLLVFSGGETRAISGPQTEAQAYYHVADAMNLWLTNDGSSVRARTTTEEFATDSFENLMFSICRFREITGEYPKKITVVSFSFKRRRFETLHAPALRWPADRFAYIGVDPPASTGFDLQRSTEGESKNAAAPFAQDPYGCHTAVLQEKRNSRNPFQRTPPYGLSCPEMKELLQFCGPEFISVQLIPW</sequence>
<feature type="non-terminal residue" evidence="1">
    <location>
        <position position="1"/>
    </location>
</feature>
<proteinExistence type="predicted"/>
<dbReference type="InterPro" id="IPR055323">
    <property type="entry name" value="C57A10.07/YOR238W"/>
</dbReference>
<dbReference type="PANTHER" id="PTHR28110:SF1">
    <property type="entry name" value="TRANSMEMBRANE PROTEIN"/>
    <property type="match status" value="1"/>
</dbReference>
<feature type="non-terminal residue" evidence="1">
    <location>
        <position position="244"/>
    </location>
</feature>
<dbReference type="PANTHER" id="PTHR28110">
    <property type="entry name" value="TRANSMEMBRANE PROTEIN"/>
    <property type="match status" value="1"/>
</dbReference>
<evidence type="ECO:0000313" key="2">
    <source>
        <dbReference type="Proteomes" id="UP000095751"/>
    </source>
</evidence>
<dbReference type="GO" id="GO:0005737">
    <property type="term" value="C:cytoplasm"/>
    <property type="evidence" value="ECO:0007669"/>
    <property type="project" value="TreeGrafter"/>
</dbReference>
<dbReference type="EMBL" id="KV784373">
    <property type="protein sequence ID" value="OEU10241.1"/>
    <property type="molecule type" value="Genomic_DNA"/>
</dbReference>
<name>A0A1E7EWA2_9STRA</name>
<organism evidence="1 2">
    <name type="scientific">Fragilariopsis cylindrus CCMP1102</name>
    <dbReference type="NCBI Taxonomy" id="635003"/>
    <lineage>
        <taxon>Eukaryota</taxon>
        <taxon>Sar</taxon>
        <taxon>Stramenopiles</taxon>
        <taxon>Ochrophyta</taxon>
        <taxon>Bacillariophyta</taxon>
        <taxon>Bacillariophyceae</taxon>
        <taxon>Bacillariophycidae</taxon>
        <taxon>Bacillariales</taxon>
        <taxon>Bacillariaceae</taxon>
        <taxon>Fragilariopsis</taxon>
    </lineage>
</organism>
<dbReference type="OrthoDB" id="4347at2759"/>
<dbReference type="KEGG" id="fcy:FRACYDRAFT_151991"/>
<protein>
    <recommendedName>
        <fullName evidence="3">DUF218 domain-containing protein</fullName>
    </recommendedName>
</protein>
<dbReference type="InParanoid" id="A0A1E7EWA2"/>
<dbReference type="AlphaFoldDB" id="A0A1E7EWA2"/>